<dbReference type="EMBL" id="CP082237">
    <property type="protein sequence ID" value="QZT35141.1"/>
    <property type="molecule type" value="Genomic_DNA"/>
</dbReference>
<dbReference type="EMBL" id="AFCE01000213">
    <property type="protein sequence ID" value="EGL81414.1"/>
    <property type="molecule type" value="Genomic_DNA"/>
</dbReference>
<protein>
    <submittedName>
        <fullName evidence="1">Uncharacterized protein</fullName>
    </submittedName>
</protein>
<dbReference type="KEGG" id="cthu:HUR95_07965"/>
<reference evidence="1 3" key="1">
    <citation type="journal article" date="2011" name="J. Bacteriol.">
        <title>Draft genome sequence of the thermoalkaliphilic Caldalkalibacillus thermarum strain TA2.A1.</title>
        <authorList>
            <person name="Kalamorz F."/>
            <person name="Keis S."/>
            <person name="McMillan D.G."/>
            <person name="Olsson K."/>
            <person name="Stanton J.A."/>
            <person name="Stockwell P."/>
            <person name="Black M.A."/>
            <person name="Klingeman D.M."/>
            <person name="Land M.L."/>
            <person name="Han C.S."/>
            <person name="Martin S.L."/>
            <person name="Becher S.A."/>
            <person name="Peddie C.J."/>
            <person name="Morgan H.W."/>
            <person name="Matthies D."/>
            <person name="Preiss L."/>
            <person name="Meier T."/>
            <person name="Brown S.D."/>
            <person name="Cook G.M."/>
        </authorList>
    </citation>
    <scope>NUCLEOTIDE SEQUENCE [LARGE SCALE GENOMIC DNA]</scope>
    <source>
        <strain evidence="1 3">TA2.A1</strain>
    </source>
</reference>
<organism evidence="1 3">
    <name type="scientific">Caldalkalibacillus thermarum (strain TA2.A1)</name>
    <dbReference type="NCBI Taxonomy" id="986075"/>
    <lineage>
        <taxon>Bacteria</taxon>
        <taxon>Bacillati</taxon>
        <taxon>Bacillota</taxon>
        <taxon>Bacilli</taxon>
        <taxon>Bacillales</taxon>
        <taxon>Bacillaceae</taxon>
        <taxon>Caldalkalibacillus</taxon>
    </lineage>
</organism>
<dbReference type="eggNOG" id="ENOG502ZE5J">
    <property type="taxonomic scope" value="Bacteria"/>
</dbReference>
<dbReference type="SUPFAM" id="SSF140683">
    <property type="entry name" value="SP0561-like"/>
    <property type="match status" value="1"/>
</dbReference>
<gene>
    <name evidence="1" type="ORF">CathTA2_0059</name>
    <name evidence="2" type="ORF">HUR95_07965</name>
</gene>
<evidence type="ECO:0000313" key="4">
    <source>
        <dbReference type="Proteomes" id="UP000825179"/>
    </source>
</evidence>
<keyword evidence="4" id="KW-1185">Reference proteome</keyword>
<dbReference type="Proteomes" id="UP000825179">
    <property type="component" value="Chromosome"/>
</dbReference>
<dbReference type="Gene3D" id="1.10.3910.10">
    <property type="entry name" value="SP0561-like"/>
    <property type="match status" value="1"/>
</dbReference>
<evidence type="ECO:0000313" key="2">
    <source>
        <dbReference type="EMBL" id="QZT35141.1"/>
    </source>
</evidence>
<reference evidence="2" key="3">
    <citation type="submission" date="2021-08" db="EMBL/GenBank/DDBJ databases">
        <authorList>
            <person name="de Jong S."/>
            <person name="van den Broek M."/>
            <person name="Merkel A."/>
            <person name="de la Torre Cortes P."/>
            <person name="Kalamorz F."/>
            <person name="Cook G."/>
            <person name="van Loosdrecht M."/>
            <person name="McMillan D."/>
        </authorList>
    </citation>
    <scope>NUCLEOTIDE SEQUENCE</scope>
    <source>
        <strain evidence="2">TA2.A1</strain>
    </source>
</reference>
<name>F5LB70_CALTT</name>
<evidence type="ECO:0000313" key="1">
    <source>
        <dbReference type="EMBL" id="EGL81414.1"/>
    </source>
</evidence>
<dbReference type="AlphaFoldDB" id="F5LB70"/>
<proteinExistence type="predicted"/>
<dbReference type="InterPro" id="IPR038062">
    <property type="entry name" value="ScdA-like_N_sf"/>
</dbReference>
<dbReference type="OrthoDB" id="2886834at2"/>
<reference evidence="2 4" key="2">
    <citation type="journal article" date="2020" name="Extremophiles">
        <title>Genomic analysis of Caldalkalibacillus thermarum TA2.A1 reveals aerobic alkaliphilic metabolism and evolutionary hallmarks linking alkaliphilic bacteria and plant life.</title>
        <authorList>
            <person name="de Jong S.I."/>
            <person name="van den Broek M.A."/>
            <person name="Merkel A.Y."/>
            <person name="de la Torre Cortes P."/>
            <person name="Kalamorz F."/>
            <person name="Cook G.M."/>
            <person name="van Loosdrecht M.C.M."/>
            <person name="McMillan D.G.G."/>
        </authorList>
    </citation>
    <scope>NUCLEOTIDE SEQUENCE [LARGE SCALE GENOMIC DNA]</scope>
    <source>
        <strain evidence="2 4">TA2.A1</strain>
    </source>
</reference>
<accession>F5LB70</accession>
<evidence type="ECO:0000313" key="3">
    <source>
        <dbReference type="Proteomes" id="UP000010716"/>
    </source>
</evidence>
<dbReference type="Proteomes" id="UP000010716">
    <property type="component" value="Unassembled WGS sequence"/>
</dbReference>
<sequence>MVITKDMPVSGIVNSWPETKEILRRYGISTDSNKALKEHFQNNELESIISDLNNAIGSSNATCIEGG</sequence>
<dbReference type="RefSeq" id="WP_007506581.1">
    <property type="nucleotide sequence ID" value="NZ_AFCE01000213.1"/>
</dbReference>